<feature type="chain" id="PRO_5031392524" evidence="1">
    <location>
        <begin position="20"/>
        <end position="161"/>
    </location>
</feature>
<dbReference type="RefSeq" id="WP_097190375.1">
    <property type="nucleotide sequence ID" value="NZ_OCSU01000002.1"/>
</dbReference>
<evidence type="ECO:0000256" key="1">
    <source>
        <dbReference type="SAM" id="SignalP"/>
    </source>
</evidence>
<dbReference type="AlphaFoldDB" id="A0A7Z7N588"/>
<evidence type="ECO:0000313" key="3">
    <source>
        <dbReference type="Proteomes" id="UP000219522"/>
    </source>
</evidence>
<feature type="signal peptide" evidence="1">
    <location>
        <begin position="1"/>
        <end position="19"/>
    </location>
</feature>
<keyword evidence="1" id="KW-0732">Signal</keyword>
<dbReference type="EMBL" id="OCSU01000002">
    <property type="protein sequence ID" value="SOE81973.1"/>
    <property type="molecule type" value="Genomic_DNA"/>
</dbReference>
<comment type="caution">
    <text evidence="2">The sequence shown here is derived from an EMBL/GenBank/DDBJ whole genome shotgun (WGS) entry which is preliminary data.</text>
</comment>
<proteinExistence type="predicted"/>
<gene>
    <name evidence="2" type="ORF">SAMN05446927_5276</name>
</gene>
<dbReference type="Proteomes" id="UP000219522">
    <property type="component" value="Unassembled WGS sequence"/>
</dbReference>
<evidence type="ECO:0000313" key="2">
    <source>
        <dbReference type="EMBL" id="SOE81973.1"/>
    </source>
</evidence>
<protein>
    <submittedName>
        <fullName evidence="2">Uncharacterized protein</fullName>
    </submittedName>
</protein>
<organism evidence="2 3">
    <name type="scientific">Caballeronia arationis</name>
    <dbReference type="NCBI Taxonomy" id="1777142"/>
    <lineage>
        <taxon>Bacteria</taxon>
        <taxon>Pseudomonadati</taxon>
        <taxon>Pseudomonadota</taxon>
        <taxon>Betaproteobacteria</taxon>
        <taxon>Burkholderiales</taxon>
        <taxon>Burkholderiaceae</taxon>
        <taxon>Caballeronia</taxon>
    </lineage>
</organism>
<name>A0A7Z7N588_9BURK</name>
<sequence length="161" mass="17905">MKIKTVAAFLVFFSTNVFAEYDIKPLREQIANMDSAITSRNALIDGLSGTLSAHDSNLLSTFNSYELSIEFTMGALESFLLILNNAEQEKNKDLIKAEVEQMRSSLADICGTQILEMHVTRGAIENAVIRKDIEKQIANAGASCDLIRGTFKKDGHVRRLY</sequence>
<accession>A0A7Z7N588</accession>
<keyword evidence="3" id="KW-1185">Reference proteome</keyword>
<reference evidence="2 3" key="1">
    <citation type="submission" date="2017-09" db="EMBL/GenBank/DDBJ databases">
        <authorList>
            <person name="Varghese N."/>
            <person name="Submissions S."/>
        </authorList>
    </citation>
    <scope>NUCLEOTIDE SEQUENCE [LARGE SCALE GENOMIC DNA]</scope>
    <source>
        <strain evidence="2 3">OK806</strain>
    </source>
</reference>